<feature type="transmembrane region" description="Helical" evidence="1">
    <location>
        <begin position="313"/>
        <end position="334"/>
    </location>
</feature>
<name>A0A2T0ZX68_9ACTN</name>
<proteinExistence type="predicted"/>
<keyword evidence="1" id="KW-1133">Transmembrane helix</keyword>
<protein>
    <submittedName>
        <fullName evidence="2">Uncharacterized protein</fullName>
    </submittedName>
</protein>
<sequence length="393" mass="40416">MMIPAARGLAIRAAIGARTVERVVIVKAVDTKTAAVVVPAIKAVASVAAIIDQLMARAVTTETATGQIEAAQVVIARTAAVRRDTVQMVVPIADRNVTAAARTVVHSGTVIPLPAADRMTAGLNAAAVVVQITAVPGIDHPVAVTVGIQALHVPTTVLVAAAMSTVLTVVAMTVVRIRDSVVMIRAEAPHAGTTRVEAVFVVTTLVVVRVVTTPGKAVSARAVVGTTPAVVVFVVTTLVVGRAGMTRGVTVSARTVVGTTPAAIVSVAMIRAVAVHVATTPVVVVSVATTLVVAVSARTVGVMIPAQHAAATAANVATAAAIATAAMIVVPLIADTAMIDAHVMRHRVSARRRRRFRTGSIRRCSTVPCSASSTRSARRPTPWRCTWLRPAYL</sequence>
<keyword evidence="3" id="KW-1185">Reference proteome</keyword>
<reference evidence="2 3" key="1">
    <citation type="submission" date="2018-03" db="EMBL/GenBank/DDBJ databases">
        <title>Genomic Encyclopedia of Archaeal and Bacterial Type Strains, Phase II (KMG-II): from individual species to whole genera.</title>
        <authorList>
            <person name="Goeker M."/>
        </authorList>
    </citation>
    <scope>NUCLEOTIDE SEQUENCE [LARGE SCALE GENOMIC DNA]</scope>
    <source>
        <strain evidence="2 3">DSM 100065</strain>
    </source>
</reference>
<keyword evidence="1" id="KW-0812">Transmembrane</keyword>
<feature type="transmembrane region" description="Helical" evidence="1">
    <location>
        <begin position="157"/>
        <end position="175"/>
    </location>
</feature>
<feature type="transmembrane region" description="Helical" evidence="1">
    <location>
        <begin position="196"/>
        <end position="212"/>
    </location>
</feature>
<evidence type="ECO:0000313" key="2">
    <source>
        <dbReference type="EMBL" id="PRZ40952.1"/>
    </source>
</evidence>
<dbReference type="RefSeq" id="WP_106349875.1">
    <property type="nucleotide sequence ID" value="NZ_PVUE01000013.1"/>
</dbReference>
<gene>
    <name evidence="2" type="ORF">CLV47_113118</name>
</gene>
<dbReference type="Proteomes" id="UP000237752">
    <property type="component" value="Unassembled WGS sequence"/>
</dbReference>
<accession>A0A2T0ZX68</accession>
<organism evidence="2 3">
    <name type="scientific">Antricoccus suffuscus</name>
    <dbReference type="NCBI Taxonomy" id="1629062"/>
    <lineage>
        <taxon>Bacteria</taxon>
        <taxon>Bacillati</taxon>
        <taxon>Actinomycetota</taxon>
        <taxon>Actinomycetes</taxon>
        <taxon>Geodermatophilales</taxon>
        <taxon>Antricoccaceae</taxon>
        <taxon>Antricoccus</taxon>
    </lineage>
</organism>
<dbReference type="AlphaFoldDB" id="A0A2T0ZX68"/>
<keyword evidence="1" id="KW-0472">Membrane</keyword>
<dbReference type="EMBL" id="PVUE01000013">
    <property type="protein sequence ID" value="PRZ40952.1"/>
    <property type="molecule type" value="Genomic_DNA"/>
</dbReference>
<evidence type="ECO:0000256" key="1">
    <source>
        <dbReference type="SAM" id="Phobius"/>
    </source>
</evidence>
<feature type="transmembrane region" description="Helical" evidence="1">
    <location>
        <begin position="280"/>
        <end position="301"/>
    </location>
</feature>
<feature type="transmembrane region" description="Helical" evidence="1">
    <location>
        <begin position="218"/>
        <end position="241"/>
    </location>
</feature>
<evidence type="ECO:0000313" key="3">
    <source>
        <dbReference type="Proteomes" id="UP000237752"/>
    </source>
</evidence>
<comment type="caution">
    <text evidence="2">The sequence shown here is derived from an EMBL/GenBank/DDBJ whole genome shotgun (WGS) entry which is preliminary data.</text>
</comment>